<evidence type="ECO:0000259" key="1">
    <source>
        <dbReference type="Pfam" id="PF02350"/>
    </source>
</evidence>
<name>A0ABQ1NZF4_9MICC</name>
<comment type="caution">
    <text evidence="2">The sequence shown here is derived from an EMBL/GenBank/DDBJ whole genome shotgun (WGS) entry which is preliminary data.</text>
</comment>
<organism evidence="2 3">
    <name type="scientific">Tersicoccus solisilvae</name>
    <dbReference type="NCBI Taxonomy" id="1882339"/>
    <lineage>
        <taxon>Bacteria</taxon>
        <taxon>Bacillati</taxon>
        <taxon>Actinomycetota</taxon>
        <taxon>Actinomycetes</taxon>
        <taxon>Micrococcales</taxon>
        <taxon>Micrococcaceae</taxon>
        <taxon>Tersicoccus</taxon>
    </lineage>
</organism>
<reference evidence="3" key="1">
    <citation type="journal article" date="2019" name="Int. J. Syst. Evol. Microbiol.">
        <title>The Global Catalogue of Microorganisms (GCM) 10K type strain sequencing project: providing services to taxonomists for standard genome sequencing and annotation.</title>
        <authorList>
            <consortium name="The Broad Institute Genomics Platform"/>
            <consortium name="The Broad Institute Genome Sequencing Center for Infectious Disease"/>
            <person name="Wu L."/>
            <person name="Ma J."/>
        </authorList>
    </citation>
    <scope>NUCLEOTIDE SEQUENCE [LARGE SCALE GENOMIC DNA]</scope>
    <source>
        <strain evidence="3">CGMCC 1.15480</strain>
    </source>
</reference>
<dbReference type="NCBIfam" id="TIGR03568">
    <property type="entry name" value="NeuC_NnaA"/>
    <property type="match status" value="1"/>
</dbReference>
<dbReference type="RefSeq" id="WP_188667499.1">
    <property type="nucleotide sequence ID" value="NZ_BMJI01000005.1"/>
</dbReference>
<evidence type="ECO:0000313" key="3">
    <source>
        <dbReference type="Proteomes" id="UP000597761"/>
    </source>
</evidence>
<dbReference type="SUPFAM" id="SSF53756">
    <property type="entry name" value="UDP-Glycosyltransferase/glycogen phosphorylase"/>
    <property type="match status" value="1"/>
</dbReference>
<dbReference type="Gene3D" id="3.40.50.2000">
    <property type="entry name" value="Glycogen Phosphorylase B"/>
    <property type="match status" value="2"/>
</dbReference>
<dbReference type="InterPro" id="IPR020004">
    <property type="entry name" value="UDP-GlcNAc_Epase"/>
</dbReference>
<sequence>MRVLAFVGTRADLYPLAPVLTELASHVELHAATAVGFAPGAAAPLLAGAGLADGSFVHHDLGLHLAAPEPAGQTATGAALATAVGALIESTRPDVLLVLGDRWELLFVVPVAALHGVRIVHLHGGEVTEGALDERVRHAVTKLADQHGVATEGAARRVRQLGEDPRRVHRTGAPGLDRFADAAPLTDEQFAAEFGVTPRSPLLMVAYHPETATDGEDPGTVARRVYAAATATGGTVLVTHPGFDPGRERIVAVLDELAAAGDPHVILRENLGPLYPATMARADAMLGNSSSGIIEAASFGLPVVNVGERQRGREHGANVIDCADDAASLRRAIDAALDPAFAAASAATTNPYGDSHAAGRIAAVVRAAPEQSLVKTFIDLDGQDRAS</sequence>
<dbReference type="PANTHER" id="PTHR43174:SF3">
    <property type="entry name" value="UDP-N-ACETYLGLUCOSAMINE 2-EPIMERASE"/>
    <property type="match status" value="1"/>
</dbReference>
<dbReference type="EMBL" id="BMJI01000005">
    <property type="protein sequence ID" value="GGC87282.1"/>
    <property type="molecule type" value="Genomic_DNA"/>
</dbReference>
<dbReference type="PANTHER" id="PTHR43174">
    <property type="entry name" value="UDP-N-ACETYLGLUCOSAMINE 2-EPIMERASE"/>
    <property type="match status" value="1"/>
</dbReference>
<dbReference type="InterPro" id="IPR003331">
    <property type="entry name" value="UDP_GlcNAc_Epimerase_2_dom"/>
</dbReference>
<keyword evidence="3" id="KW-1185">Reference proteome</keyword>
<accession>A0ABQ1NZF4</accession>
<proteinExistence type="predicted"/>
<protein>
    <submittedName>
        <fullName evidence="2">UDP-N-acetyl glucosamine 2-epimerase</fullName>
    </submittedName>
</protein>
<dbReference type="Proteomes" id="UP000597761">
    <property type="component" value="Unassembled WGS sequence"/>
</dbReference>
<dbReference type="InterPro" id="IPR029767">
    <property type="entry name" value="WecB-like"/>
</dbReference>
<gene>
    <name evidence="2" type="primary">neuC</name>
    <name evidence="2" type="ORF">GCM10011512_12770</name>
</gene>
<evidence type="ECO:0000313" key="2">
    <source>
        <dbReference type="EMBL" id="GGC87282.1"/>
    </source>
</evidence>
<feature type="domain" description="UDP-N-acetylglucosamine 2-epimerase" evidence="1">
    <location>
        <begin position="65"/>
        <end position="365"/>
    </location>
</feature>
<dbReference type="Pfam" id="PF02350">
    <property type="entry name" value="Epimerase_2"/>
    <property type="match status" value="1"/>
</dbReference>